<dbReference type="EMBL" id="KN817565">
    <property type="protein sequence ID" value="KJA20644.1"/>
    <property type="molecule type" value="Genomic_DNA"/>
</dbReference>
<gene>
    <name evidence="1" type="ORF">HYPSUDRAFT_88600</name>
</gene>
<evidence type="ECO:0000313" key="1">
    <source>
        <dbReference type="EMBL" id="KJA20644.1"/>
    </source>
</evidence>
<dbReference type="Proteomes" id="UP000054270">
    <property type="component" value="Unassembled WGS sequence"/>
</dbReference>
<name>A0A0D2NPC8_HYPSF</name>
<dbReference type="AlphaFoldDB" id="A0A0D2NPC8"/>
<proteinExistence type="predicted"/>
<organism evidence="1 2">
    <name type="scientific">Hypholoma sublateritium (strain FD-334 SS-4)</name>
    <dbReference type="NCBI Taxonomy" id="945553"/>
    <lineage>
        <taxon>Eukaryota</taxon>
        <taxon>Fungi</taxon>
        <taxon>Dikarya</taxon>
        <taxon>Basidiomycota</taxon>
        <taxon>Agaricomycotina</taxon>
        <taxon>Agaricomycetes</taxon>
        <taxon>Agaricomycetidae</taxon>
        <taxon>Agaricales</taxon>
        <taxon>Agaricineae</taxon>
        <taxon>Strophariaceae</taxon>
        <taxon>Hypholoma</taxon>
    </lineage>
</organism>
<protein>
    <submittedName>
        <fullName evidence="1">Uncharacterized protein</fullName>
    </submittedName>
</protein>
<sequence>MPRWRPLTCGTQHRCSTAPPRKLHGWVAPRNWRPRSAVRGTLCACRLPASEKTGSTISCGSRSAAYPPQHRGPWAPNTSWAFHSECGSALGDGDTLDGIPGCGTPGAACHDARPADSDVLCAIPPRAATPFENRPSVDGRLYRERGRAARAPGVSGQTWMGETRRTHGHTTCVGLTAACLWAPVRPSVRPSIHMAMCALCDRCAQRVAATARVVRRCVGFTATATAMATSRELHYMQPRQWLPLDRLVARAPLHVCVCQLSCACTSHGTAMVPAPCRRTCACCFQGTAWARSTLTCLSL</sequence>
<accession>A0A0D2NPC8</accession>
<reference evidence="2" key="1">
    <citation type="submission" date="2014-04" db="EMBL/GenBank/DDBJ databases">
        <title>Evolutionary Origins and Diversification of the Mycorrhizal Mutualists.</title>
        <authorList>
            <consortium name="DOE Joint Genome Institute"/>
            <consortium name="Mycorrhizal Genomics Consortium"/>
            <person name="Kohler A."/>
            <person name="Kuo A."/>
            <person name="Nagy L.G."/>
            <person name="Floudas D."/>
            <person name="Copeland A."/>
            <person name="Barry K.W."/>
            <person name="Cichocki N."/>
            <person name="Veneault-Fourrey C."/>
            <person name="LaButti K."/>
            <person name="Lindquist E.A."/>
            <person name="Lipzen A."/>
            <person name="Lundell T."/>
            <person name="Morin E."/>
            <person name="Murat C."/>
            <person name="Riley R."/>
            <person name="Ohm R."/>
            <person name="Sun H."/>
            <person name="Tunlid A."/>
            <person name="Henrissat B."/>
            <person name="Grigoriev I.V."/>
            <person name="Hibbett D.S."/>
            <person name="Martin F."/>
        </authorList>
    </citation>
    <scope>NUCLEOTIDE SEQUENCE [LARGE SCALE GENOMIC DNA]</scope>
    <source>
        <strain evidence="2">FD-334 SS-4</strain>
    </source>
</reference>
<evidence type="ECO:0000313" key="2">
    <source>
        <dbReference type="Proteomes" id="UP000054270"/>
    </source>
</evidence>
<keyword evidence="2" id="KW-1185">Reference proteome</keyword>